<dbReference type="Pfam" id="PF07690">
    <property type="entry name" value="MFS_1"/>
    <property type="match status" value="1"/>
</dbReference>
<dbReference type="AlphaFoldDB" id="A0A8X7XZ19"/>
<comment type="subcellular location">
    <subcellularLocation>
        <location evidence="1">Membrane</location>
        <topology evidence="1">Multi-pass membrane protein</topology>
    </subcellularLocation>
</comment>
<dbReference type="Proteomes" id="UP000886885">
    <property type="component" value="Chromosome 18A"/>
</dbReference>
<dbReference type="OrthoDB" id="1741411at2759"/>
<evidence type="ECO:0000313" key="6">
    <source>
        <dbReference type="EMBL" id="KAG6740954.1"/>
    </source>
</evidence>
<proteinExistence type="inferred from homology"/>
<keyword evidence="4" id="KW-0472">Membrane</keyword>
<evidence type="ECO:0000256" key="1">
    <source>
        <dbReference type="ARBA" id="ARBA00004141"/>
    </source>
</evidence>
<dbReference type="InterPro" id="IPR050382">
    <property type="entry name" value="MFS_Na/Anion_cotransporter"/>
</dbReference>
<name>A0A8X7XZ19_POPTO</name>
<evidence type="ECO:0000256" key="3">
    <source>
        <dbReference type="ARBA" id="ARBA00022989"/>
    </source>
</evidence>
<evidence type="ECO:0000256" key="2">
    <source>
        <dbReference type="ARBA" id="ARBA00022692"/>
    </source>
</evidence>
<protein>
    <submittedName>
        <fullName evidence="6">Uncharacterized protein</fullName>
    </submittedName>
</protein>
<reference evidence="6" key="1">
    <citation type="journal article" date="2020" name="bioRxiv">
        <title>Hybrid origin of Populus tomentosa Carr. identified through genome sequencing and phylogenomic analysis.</title>
        <authorList>
            <person name="An X."/>
            <person name="Gao K."/>
            <person name="Chen Z."/>
            <person name="Li J."/>
            <person name="Yang X."/>
            <person name="Yang X."/>
            <person name="Zhou J."/>
            <person name="Guo T."/>
            <person name="Zhao T."/>
            <person name="Huang S."/>
            <person name="Miao D."/>
            <person name="Khan W.U."/>
            <person name="Rao P."/>
            <person name="Ye M."/>
            <person name="Lei B."/>
            <person name="Liao W."/>
            <person name="Wang J."/>
            <person name="Ji L."/>
            <person name="Li Y."/>
            <person name="Guo B."/>
            <person name="Mustafa N.S."/>
            <person name="Li S."/>
            <person name="Yun Q."/>
            <person name="Keller S.R."/>
            <person name="Mao J."/>
            <person name="Zhang R."/>
            <person name="Strauss S.H."/>
        </authorList>
    </citation>
    <scope>NUCLEOTIDE SEQUENCE</scope>
    <source>
        <strain evidence="6">GM15</strain>
        <tissue evidence="6">Leaf</tissue>
    </source>
</reference>
<sequence length="271" mass="30747">MANLTLKAKSFCSLSHNTNTQTSVFKTTTSSKNNSLHFLHSGNSLKFRVWCGVKEKENVKESKRVPDVPAGLKKVEELDPKRGSSLDFEQRLGDDSGSSEVDFDWKWPPWKNIPLRYKLIGTTSLAFVICNMDKVNLSVAIIPMSHQFGWNASTAGLVQSSFFWGYALSQLPGGWLAKIFGGRLVPHGLLYLQCLSHYRNMSFFPSINYFYRLRQWETTYLSSSSGFITWKHVEGGVILVSFSARFYLELFNFFSHTLTYTGQVMLTSSLD</sequence>
<evidence type="ECO:0000313" key="7">
    <source>
        <dbReference type="Proteomes" id="UP000886885"/>
    </source>
</evidence>
<keyword evidence="2" id="KW-0812">Transmembrane</keyword>
<dbReference type="PANTHER" id="PTHR11662">
    <property type="entry name" value="SOLUTE CARRIER FAMILY 17"/>
    <property type="match status" value="1"/>
</dbReference>
<accession>A0A8X7XZ19</accession>
<gene>
    <name evidence="6" type="ORF">POTOM_056425</name>
</gene>
<evidence type="ECO:0000256" key="5">
    <source>
        <dbReference type="ARBA" id="ARBA00024362"/>
    </source>
</evidence>
<comment type="similarity">
    <text evidence="5">Belongs to the major facilitator superfamily. Sodium/anion cotransporter (TC 2.A.1.14) family.</text>
</comment>
<dbReference type="GO" id="GO:0016020">
    <property type="term" value="C:membrane"/>
    <property type="evidence" value="ECO:0007669"/>
    <property type="project" value="UniProtKB-SubCell"/>
</dbReference>
<comment type="caution">
    <text evidence="6">The sequence shown here is derived from an EMBL/GenBank/DDBJ whole genome shotgun (WGS) entry which is preliminary data.</text>
</comment>
<dbReference type="GO" id="GO:0022857">
    <property type="term" value="F:transmembrane transporter activity"/>
    <property type="evidence" value="ECO:0007669"/>
    <property type="project" value="InterPro"/>
</dbReference>
<keyword evidence="7" id="KW-1185">Reference proteome</keyword>
<organism evidence="6 7">
    <name type="scientific">Populus tomentosa</name>
    <name type="common">Chinese white poplar</name>
    <dbReference type="NCBI Taxonomy" id="118781"/>
    <lineage>
        <taxon>Eukaryota</taxon>
        <taxon>Viridiplantae</taxon>
        <taxon>Streptophyta</taxon>
        <taxon>Embryophyta</taxon>
        <taxon>Tracheophyta</taxon>
        <taxon>Spermatophyta</taxon>
        <taxon>Magnoliopsida</taxon>
        <taxon>eudicotyledons</taxon>
        <taxon>Gunneridae</taxon>
        <taxon>Pentapetalae</taxon>
        <taxon>rosids</taxon>
        <taxon>fabids</taxon>
        <taxon>Malpighiales</taxon>
        <taxon>Salicaceae</taxon>
        <taxon>Saliceae</taxon>
        <taxon>Populus</taxon>
    </lineage>
</organism>
<dbReference type="InterPro" id="IPR011701">
    <property type="entry name" value="MFS"/>
</dbReference>
<dbReference type="EMBL" id="JAAWWB010000035">
    <property type="protein sequence ID" value="KAG6740954.1"/>
    <property type="molecule type" value="Genomic_DNA"/>
</dbReference>
<dbReference type="PANTHER" id="PTHR11662:SF243">
    <property type="entry name" value="ANION TRANSPORTER 6, CHLOROPLASTIC-RELATED"/>
    <property type="match status" value="1"/>
</dbReference>
<evidence type="ECO:0000256" key="4">
    <source>
        <dbReference type="ARBA" id="ARBA00023136"/>
    </source>
</evidence>
<keyword evidence="3" id="KW-1133">Transmembrane helix</keyword>